<dbReference type="EMBL" id="BAABRV010000002">
    <property type="protein sequence ID" value="GAA5532542.1"/>
    <property type="molecule type" value="Genomic_DNA"/>
</dbReference>
<dbReference type="PANTHER" id="PTHR43217">
    <property type="entry name" value="SUCCINATE SEMIALDEHYDE DEHYDROGENASE [NAD(P)+] SAD"/>
    <property type="match status" value="1"/>
</dbReference>
<evidence type="ECO:0000259" key="5">
    <source>
        <dbReference type="Pfam" id="PF00171"/>
    </source>
</evidence>
<keyword evidence="2" id="KW-0521">NADP</keyword>
<dbReference type="Proteomes" id="UP001404956">
    <property type="component" value="Unassembled WGS sequence"/>
</dbReference>
<dbReference type="SUPFAM" id="SSF53720">
    <property type="entry name" value="ALDH-like"/>
    <property type="match status" value="1"/>
</dbReference>
<protein>
    <submittedName>
        <fullName evidence="6">Succinate-semialdehyde dehydrogenase [NADP(+)] 1</fullName>
    </submittedName>
</protein>
<dbReference type="InterPro" id="IPR016162">
    <property type="entry name" value="Ald_DH_N"/>
</dbReference>
<evidence type="ECO:0000256" key="1">
    <source>
        <dbReference type="ARBA" id="ARBA00009986"/>
    </source>
</evidence>
<dbReference type="Gene3D" id="3.40.309.10">
    <property type="entry name" value="Aldehyde Dehydrogenase, Chain A, domain 2"/>
    <property type="match status" value="1"/>
</dbReference>
<evidence type="ECO:0000313" key="6">
    <source>
        <dbReference type="EMBL" id="GAA5532542.1"/>
    </source>
</evidence>
<sequence length="485" mass="51917">MTPDPLHPDKTASDSGHRPFATVNPYTGETVREFPFLTTGEALAAVERAHEAFGAWRQRPVEERAAIVRRAGELMLERKDELARLVTLEMGKLIRESGFEVELAASILKYYGEKGPEFLRPQPLQVEGGEAAIVNEPLGVLLGIEPWNFPLYQVARFAAPYLVVGNTILLKHAEICPQSALALEQLFHDAGVPEGVYTNVFLKISDVEPVIAHPAVQGVSLTGSERAGASVAEIAGRHLKRCVLELGGSDPFIVLDAPDFEKTIKAAVVGRMANTGQSCVAAKRFIVIDELYDQFVAGLAQGFAGLKPGDPADPTTRLGPLSSERAARDLMAQVRDAVDQGATVVTGGGRPDLPGAFVDATILTDVKPGMRAYSEELFGPVAVVYRVANDEEAVALANSSSYGLGGAVFCSDLERARAVADRLDSGMVWINHPTSSQANLPFGGVKRSGFGRELDRLGIFEFTNRKLVRTLPPAPGVGKAAQVVG</sequence>
<evidence type="ECO:0000256" key="4">
    <source>
        <dbReference type="SAM" id="MobiDB-lite"/>
    </source>
</evidence>
<name>A0ABP9XAZ4_9DEIO</name>
<dbReference type="InterPro" id="IPR015590">
    <property type="entry name" value="Aldehyde_DH_dom"/>
</dbReference>
<dbReference type="InterPro" id="IPR044148">
    <property type="entry name" value="ALDH_GabD1-like"/>
</dbReference>
<dbReference type="Pfam" id="PF00171">
    <property type="entry name" value="Aldedh"/>
    <property type="match status" value="1"/>
</dbReference>
<dbReference type="RefSeq" id="WP_345451756.1">
    <property type="nucleotide sequence ID" value="NZ_BAABRV010000002.1"/>
</dbReference>
<feature type="domain" description="Aldehyde dehydrogenase" evidence="5">
    <location>
        <begin position="15"/>
        <end position="468"/>
    </location>
</feature>
<gene>
    <name evidence="6" type="primary">gabD1</name>
    <name evidence="6" type="ORF">Dalu01_00931</name>
</gene>
<dbReference type="InterPro" id="IPR047110">
    <property type="entry name" value="GABD/Sad-like"/>
</dbReference>
<comment type="similarity">
    <text evidence="1">Belongs to the aldehyde dehydrogenase family.</text>
</comment>
<accession>A0ABP9XAZ4</accession>
<feature type="compositionally biased region" description="Basic and acidic residues" evidence="4">
    <location>
        <begin position="1"/>
        <end position="17"/>
    </location>
</feature>
<dbReference type="InterPro" id="IPR016161">
    <property type="entry name" value="Ald_DH/histidinol_DH"/>
</dbReference>
<feature type="region of interest" description="Disordered" evidence="4">
    <location>
        <begin position="1"/>
        <end position="24"/>
    </location>
</feature>
<proteinExistence type="inferred from homology"/>
<dbReference type="CDD" id="cd07100">
    <property type="entry name" value="ALDH_SSADH1_GabD1"/>
    <property type="match status" value="1"/>
</dbReference>
<dbReference type="Gene3D" id="3.40.605.10">
    <property type="entry name" value="Aldehyde Dehydrogenase, Chain A, domain 1"/>
    <property type="match status" value="1"/>
</dbReference>
<dbReference type="PANTHER" id="PTHR43217:SF2">
    <property type="entry name" value="SUCCINATE-SEMIALDEHYDE DEHYDROGENASE [NADP(+)]"/>
    <property type="match status" value="1"/>
</dbReference>
<dbReference type="InterPro" id="IPR016163">
    <property type="entry name" value="Ald_DH_C"/>
</dbReference>
<evidence type="ECO:0000256" key="3">
    <source>
        <dbReference type="ARBA" id="ARBA00023002"/>
    </source>
</evidence>
<evidence type="ECO:0000256" key="2">
    <source>
        <dbReference type="ARBA" id="ARBA00022857"/>
    </source>
</evidence>
<keyword evidence="7" id="KW-1185">Reference proteome</keyword>
<reference evidence="6 7" key="1">
    <citation type="submission" date="2024-02" db="EMBL/GenBank/DDBJ databases">
        <title>Deinococcus aluminii NBRC 112889.</title>
        <authorList>
            <person name="Ichikawa N."/>
            <person name="Katano-Makiyama Y."/>
            <person name="Hidaka K."/>
        </authorList>
    </citation>
    <scope>NUCLEOTIDE SEQUENCE [LARGE SCALE GENOMIC DNA]</scope>
    <source>
        <strain evidence="6 7">NBRC 112889</strain>
    </source>
</reference>
<evidence type="ECO:0000313" key="7">
    <source>
        <dbReference type="Proteomes" id="UP001404956"/>
    </source>
</evidence>
<keyword evidence="3" id="KW-0560">Oxidoreductase</keyword>
<comment type="caution">
    <text evidence="6">The sequence shown here is derived from an EMBL/GenBank/DDBJ whole genome shotgun (WGS) entry which is preliminary data.</text>
</comment>
<organism evidence="6 7">
    <name type="scientific">Deinococcus aluminii</name>
    <dbReference type="NCBI Taxonomy" id="1656885"/>
    <lineage>
        <taxon>Bacteria</taxon>
        <taxon>Thermotogati</taxon>
        <taxon>Deinococcota</taxon>
        <taxon>Deinococci</taxon>
        <taxon>Deinococcales</taxon>
        <taxon>Deinococcaceae</taxon>
        <taxon>Deinococcus</taxon>
    </lineage>
</organism>